<protein>
    <recommendedName>
        <fullName evidence="4">Outer membrane lipoprotein-sorting protein</fullName>
    </recommendedName>
</protein>
<accession>A0A7X3D290</accession>
<reference evidence="2 3" key="1">
    <citation type="journal article" date="2019" name="Mar. Drugs">
        <title>Comparative Genomics and CAZyme Genome Repertoires of Marine Zobellia amurskyensis KMM 3526(T) and Zobellia laminariae KMM 3676(T).</title>
        <authorList>
            <person name="Chernysheva N."/>
            <person name="Bystritskaya E."/>
            <person name="Stenkova A."/>
            <person name="Golovkin I."/>
            <person name="Nedashkovskaya O."/>
            <person name="Isaeva M."/>
        </authorList>
    </citation>
    <scope>NUCLEOTIDE SEQUENCE [LARGE SCALE GENOMIC DNA]</scope>
    <source>
        <strain evidence="2 3">KMM 3526</strain>
    </source>
</reference>
<dbReference type="EMBL" id="RCNR01000018">
    <property type="protein sequence ID" value="MUH36365.1"/>
    <property type="molecule type" value="Genomic_DNA"/>
</dbReference>
<dbReference type="Pfam" id="PF19777">
    <property type="entry name" value="DUF6263"/>
    <property type="match status" value="1"/>
</dbReference>
<dbReference type="InterPro" id="IPR046230">
    <property type="entry name" value="DUF6263"/>
</dbReference>
<evidence type="ECO:0000313" key="2">
    <source>
        <dbReference type="EMBL" id="MUH36365.1"/>
    </source>
</evidence>
<evidence type="ECO:0000313" key="3">
    <source>
        <dbReference type="Proteomes" id="UP000540519"/>
    </source>
</evidence>
<sequence>MRNFLGILFIVLSSTVSLAQTQLEYKLKKNAVFTVKQNAKQIITQELDGASHILTNKIDGVLEFKVLEVRDTTYQIALKFKDLNLNMTSSIQGELMDVHAQEVNKNDMQSQIFNSLLNRPVNIILAKTGDILEVKGGDSLVVKMAEASGLEDEFSLNMMKKSLQKEFGSEALSNSYKQMTFIYPSKKVKVADTWKNQYSGKLQADNTWTLKAITADTANITGSAKVTINVTEAATTMKLAGTQKTNITTSAITGFIRKMTVEGVSKGSSTMTQMGDQEIPTTIESSITYELLTNLNEPINN</sequence>
<dbReference type="RefSeq" id="WP_155599952.1">
    <property type="nucleotide sequence ID" value="NZ_RCNR01000018.1"/>
</dbReference>
<dbReference type="OrthoDB" id="3034330at2"/>
<evidence type="ECO:0000256" key="1">
    <source>
        <dbReference type="SAM" id="SignalP"/>
    </source>
</evidence>
<feature type="signal peptide" evidence="1">
    <location>
        <begin position="1"/>
        <end position="19"/>
    </location>
</feature>
<name>A0A7X3D290_9FLAO</name>
<feature type="chain" id="PRO_5031506800" description="Outer membrane lipoprotein-sorting protein" evidence="1">
    <location>
        <begin position="20"/>
        <end position="301"/>
    </location>
</feature>
<proteinExistence type="predicted"/>
<gene>
    <name evidence="2" type="ORF">D9O36_10990</name>
</gene>
<dbReference type="Proteomes" id="UP000540519">
    <property type="component" value="Unassembled WGS sequence"/>
</dbReference>
<organism evidence="2 3">
    <name type="scientific">Zobellia amurskyensis</name>
    <dbReference type="NCBI Taxonomy" id="248905"/>
    <lineage>
        <taxon>Bacteria</taxon>
        <taxon>Pseudomonadati</taxon>
        <taxon>Bacteroidota</taxon>
        <taxon>Flavobacteriia</taxon>
        <taxon>Flavobacteriales</taxon>
        <taxon>Flavobacteriaceae</taxon>
        <taxon>Zobellia</taxon>
    </lineage>
</organism>
<dbReference type="AlphaFoldDB" id="A0A7X3D290"/>
<keyword evidence="1" id="KW-0732">Signal</keyword>
<comment type="caution">
    <text evidence="2">The sequence shown here is derived from an EMBL/GenBank/DDBJ whole genome shotgun (WGS) entry which is preliminary data.</text>
</comment>
<evidence type="ECO:0008006" key="4">
    <source>
        <dbReference type="Google" id="ProtNLM"/>
    </source>
</evidence>
<keyword evidence="3" id="KW-1185">Reference proteome</keyword>